<sequence length="165" mass="17830">LVTAVLANVSKYADPSDPQALGNTVVTLAEYARELEGALANGGTAPKTQEQLEAAAEKIRKAAASGIKSQMKWRPSCKDGGARWSYDGICADPAVFGALMGLGGPPTFKMKKFKTDEFQSRIGRIKASARYNDMYIISEDVNVRWSETGEFKFSGLYGVPTRSVL</sequence>
<accession>A0ACB8TCR2</accession>
<evidence type="ECO:0000313" key="2">
    <source>
        <dbReference type="Proteomes" id="UP000814140"/>
    </source>
</evidence>
<name>A0ACB8TCR2_9AGAM</name>
<keyword evidence="2" id="KW-1185">Reference proteome</keyword>
<reference evidence="1" key="2">
    <citation type="journal article" date="2022" name="New Phytol.">
        <title>Evolutionary transition to the ectomycorrhizal habit in the genomes of a hyperdiverse lineage of mushroom-forming fungi.</title>
        <authorList>
            <person name="Looney B."/>
            <person name="Miyauchi S."/>
            <person name="Morin E."/>
            <person name="Drula E."/>
            <person name="Courty P.E."/>
            <person name="Kohler A."/>
            <person name="Kuo A."/>
            <person name="LaButti K."/>
            <person name="Pangilinan J."/>
            <person name="Lipzen A."/>
            <person name="Riley R."/>
            <person name="Andreopoulos W."/>
            <person name="He G."/>
            <person name="Johnson J."/>
            <person name="Nolan M."/>
            <person name="Tritt A."/>
            <person name="Barry K.W."/>
            <person name="Grigoriev I.V."/>
            <person name="Nagy L.G."/>
            <person name="Hibbett D."/>
            <person name="Henrissat B."/>
            <person name="Matheny P.B."/>
            <person name="Labbe J."/>
            <person name="Martin F.M."/>
        </authorList>
    </citation>
    <scope>NUCLEOTIDE SEQUENCE</scope>
    <source>
        <strain evidence="1">HHB10654</strain>
    </source>
</reference>
<evidence type="ECO:0000313" key="1">
    <source>
        <dbReference type="EMBL" id="KAI0065723.1"/>
    </source>
</evidence>
<comment type="caution">
    <text evidence="1">The sequence shown here is derived from an EMBL/GenBank/DDBJ whole genome shotgun (WGS) entry which is preliminary data.</text>
</comment>
<organism evidence="1 2">
    <name type="scientific">Artomyces pyxidatus</name>
    <dbReference type="NCBI Taxonomy" id="48021"/>
    <lineage>
        <taxon>Eukaryota</taxon>
        <taxon>Fungi</taxon>
        <taxon>Dikarya</taxon>
        <taxon>Basidiomycota</taxon>
        <taxon>Agaricomycotina</taxon>
        <taxon>Agaricomycetes</taxon>
        <taxon>Russulales</taxon>
        <taxon>Auriscalpiaceae</taxon>
        <taxon>Artomyces</taxon>
    </lineage>
</organism>
<proteinExistence type="predicted"/>
<feature type="non-terminal residue" evidence="1">
    <location>
        <position position="1"/>
    </location>
</feature>
<reference evidence="1" key="1">
    <citation type="submission" date="2021-03" db="EMBL/GenBank/DDBJ databases">
        <authorList>
            <consortium name="DOE Joint Genome Institute"/>
            <person name="Ahrendt S."/>
            <person name="Looney B.P."/>
            <person name="Miyauchi S."/>
            <person name="Morin E."/>
            <person name="Drula E."/>
            <person name="Courty P.E."/>
            <person name="Chicoki N."/>
            <person name="Fauchery L."/>
            <person name="Kohler A."/>
            <person name="Kuo A."/>
            <person name="Labutti K."/>
            <person name="Pangilinan J."/>
            <person name="Lipzen A."/>
            <person name="Riley R."/>
            <person name="Andreopoulos W."/>
            <person name="He G."/>
            <person name="Johnson J."/>
            <person name="Barry K.W."/>
            <person name="Grigoriev I.V."/>
            <person name="Nagy L."/>
            <person name="Hibbett D."/>
            <person name="Henrissat B."/>
            <person name="Matheny P.B."/>
            <person name="Labbe J."/>
            <person name="Martin F."/>
        </authorList>
    </citation>
    <scope>NUCLEOTIDE SEQUENCE</scope>
    <source>
        <strain evidence="1">HHB10654</strain>
    </source>
</reference>
<dbReference type="Proteomes" id="UP000814140">
    <property type="component" value="Unassembled WGS sequence"/>
</dbReference>
<gene>
    <name evidence="1" type="ORF">BV25DRAFT_1798013</name>
</gene>
<protein>
    <submittedName>
        <fullName evidence="1">Uncharacterized protein</fullName>
    </submittedName>
</protein>
<dbReference type="EMBL" id="MU277194">
    <property type="protein sequence ID" value="KAI0065723.1"/>
    <property type="molecule type" value="Genomic_DNA"/>
</dbReference>